<proteinExistence type="predicted"/>
<dbReference type="EMBL" id="LXQA010059770">
    <property type="protein sequence ID" value="MCI05795.1"/>
    <property type="molecule type" value="Genomic_DNA"/>
</dbReference>
<reference evidence="2 3" key="1">
    <citation type="journal article" date="2018" name="Front. Plant Sci.">
        <title>Red Clover (Trifolium pratense) and Zigzag Clover (T. medium) - A Picture of Genomic Similarities and Differences.</title>
        <authorList>
            <person name="Dluhosova J."/>
            <person name="Istvanek J."/>
            <person name="Nedelnik J."/>
            <person name="Repkova J."/>
        </authorList>
    </citation>
    <scope>NUCLEOTIDE SEQUENCE [LARGE SCALE GENOMIC DNA]</scope>
    <source>
        <strain evidence="3">cv. 10/8</strain>
        <tissue evidence="2">Leaf</tissue>
    </source>
</reference>
<organism evidence="2 3">
    <name type="scientific">Trifolium medium</name>
    <dbReference type="NCBI Taxonomy" id="97028"/>
    <lineage>
        <taxon>Eukaryota</taxon>
        <taxon>Viridiplantae</taxon>
        <taxon>Streptophyta</taxon>
        <taxon>Embryophyta</taxon>
        <taxon>Tracheophyta</taxon>
        <taxon>Spermatophyta</taxon>
        <taxon>Magnoliopsida</taxon>
        <taxon>eudicotyledons</taxon>
        <taxon>Gunneridae</taxon>
        <taxon>Pentapetalae</taxon>
        <taxon>rosids</taxon>
        <taxon>fabids</taxon>
        <taxon>Fabales</taxon>
        <taxon>Fabaceae</taxon>
        <taxon>Papilionoideae</taxon>
        <taxon>50 kb inversion clade</taxon>
        <taxon>NPAAA clade</taxon>
        <taxon>Hologalegina</taxon>
        <taxon>IRL clade</taxon>
        <taxon>Trifolieae</taxon>
        <taxon>Trifolium</taxon>
    </lineage>
</organism>
<comment type="caution">
    <text evidence="2">The sequence shown here is derived from an EMBL/GenBank/DDBJ whole genome shotgun (WGS) entry which is preliminary data.</text>
</comment>
<feature type="transmembrane region" description="Helical" evidence="1">
    <location>
        <begin position="36"/>
        <end position="59"/>
    </location>
</feature>
<keyword evidence="3" id="KW-1185">Reference proteome</keyword>
<feature type="non-terminal residue" evidence="2">
    <location>
        <position position="1"/>
    </location>
</feature>
<keyword evidence="1" id="KW-0812">Transmembrane</keyword>
<evidence type="ECO:0000313" key="3">
    <source>
        <dbReference type="Proteomes" id="UP000265520"/>
    </source>
</evidence>
<dbReference type="Proteomes" id="UP000265520">
    <property type="component" value="Unassembled WGS sequence"/>
</dbReference>
<keyword evidence="1" id="KW-1133">Transmembrane helix</keyword>
<evidence type="ECO:0000256" key="1">
    <source>
        <dbReference type="SAM" id="Phobius"/>
    </source>
</evidence>
<keyword evidence="1" id="KW-0472">Membrane</keyword>
<accession>A0A392P4P5</accession>
<dbReference type="AlphaFoldDB" id="A0A392P4P5"/>
<name>A0A392P4P5_9FABA</name>
<feature type="transmembrane region" description="Helical" evidence="1">
    <location>
        <begin position="7"/>
        <end position="30"/>
    </location>
</feature>
<sequence>DCPTRLEVVVVGPFVLAATFATSVVAPHYVVTYVDAVVDVVALVVLATFGSCLSIRVYFRCRIHIPPSPRSSSVSRHYILTAITNIKLIRLNKL</sequence>
<protein>
    <submittedName>
        <fullName evidence="2">Uncharacterized protein</fullName>
    </submittedName>
</protein>
<evidence type="ECO:0000313" key="2">
    <source>
        <dbReference type="EMBL" id="MCI05795.1"/>
    </source>
</evidence>